<sequence length="188" mass="21769">MDHSKVDAIIQGCKRGNKDDFSRLVDIYAGPCYGYFYRLTGDKSLSDDLLSELFVKLIDRIQSYNGGSFKSWLFTIASNLWRDHLRSQYRRKRLAEEKSLYVSEFGHGDTEKVELHDELQVALKQLDPDTAEIIVLRYYSEMSFKELSKARKEPIGTTLAKVHRGLKKLKQIMGEPNENEQRKSENLA</sequence>
<dbReference type="GO" id="GO:0003677">
    <property type="term" value="F:DNA binding"/>
    <property type="evidence" value="ECO:0007669"/>
    <property type="project" value="UniProtKB-KW"/>
</dbReference>
<dbReference type="InterPro" id="IPR014284">
    <property type="entry name" value="RNA_pol_sigma-70_dom"/>
</dbReference>
<dbReference type="Pfam" id="PF04542">
    <property type="entry name" value="Sigma70_r2"/>
    <property type="match status" value="1"/>
</dbReference>
<dbReference type="InterPro" id="IPR007627">
    <property type="entry name" value="RNA_pol_sigma70_r2"/>
</dbReference>
<dbReference type="SUPFAM" id="SSF88659">
    <property type="entry name" value="Sigma3 and sigma4 domains of RNA polymerase sigma factors"/>
    <property type="match status" value="1"/>
</dbReference>
<dbReference type="PANTHER" id="PTHR43133">
    <property type="entry name" value="RNA POLYMERASE ECF-TYPE SIGMA FACTO"/>
    <property type="match status" value="1"/>
</dbReference>
<evidence type="ECO:0000259" key="7">
    <source>
        <dbReference type="Pfam" id="PF04545"/>
    </source>
</evidence>
<dbReference type="GO" id="GO:0016987">
    <property type="term" value="F:sigma factor activity"/>
    <property type="evidence" value="ECO:0007669"/>
    <property type="project" value="UniProtKB-KW"/>
</dbReference>
<keyword evidence="3" id="KW-0731">Sigma factor</keyword>
<evidence type="ECO:0000256" key="5">
    <source>
        <dbReference type="ARBA" id="ARBA00023163"/>
    </source>
</evidence>
<evidence type="ECO:0000256" key="4">
    <source>
        <dbReference type="ARBA" id="ARBA00023125"/>
    </source>
</evidence>
<feature type="domain" description="RNA polymerase sigma-70 region 4" evidence="7">
    <location>
        <begin position="122"/>
        <end position="171"/>
    </location>
</feature>
<comment type="similarity">
    <text evidence="1">Belongs to the sigma-70 factor family. ECF subfamily.</text>
</comment>
<dbReference type="NCBIfam" id="TIGR02937">
    <property type="entry name" value="sigma70-ECF"/>
    <property type="match status" value="1"/>
</dbReference>
<keyword evidence="2" id="KW-0805">Transcription regulation</keyword>
<dbReference type="PANTHER" id="PTHR43133:SF52">
    <property type="entry name" value="ECF RNA POLYMERASE SIGMA FACTOR SIGL"/>
    <property type="match status" value="1"/>
</dbReference>
<feature type="domain" description="RNA polymerase sigma-70 region 2" evidence="6">
    <location>
        <begin position="25"/>
        <end position="90"/>
    </location>
</feature>
<reference evidence="9" key="1">
    <citation type="submission" date="2017-02" db="EMBL/GenBank/DDBJ databases">
        <title>Comparative genomics and description of representatives of a novel lineage of planctomycetes thriving in anoxic sediments.</title>
        <authorList>
            <person name="Spring S."/>
            <person name="Bunk B."/>
            <person name="Sproer C."/>
        </authorList>
    </citation>
    <scope>NUCLEOTIDE SEQUENCE [LARGE SCALE GENOMIC DNA]</scope>
    <source>
        <strain evidence="9">ST-NAGAB-D1</strain>
    </source>
</reference>
<evidence type="ECO:0000256" key="2">
    <source>
        <dbReference type="ARBA" id="ARBA00023015"/>
    </source>
</evidence>
<evidence type="ECO:0000256" key="3">
    <source>
        <dbReference type="ARBA" id="ARBA00023082"/>
    </source>
</evidence>
<organism evidence="8 9">
    <name type="scientific">Anaerohalosphaera lusitana</name>
    <dbReference type="NCBI Taxonomy" id="1936003"/>
    <lineage>
        <taxon>Bacteria</taxon>
        <taxon>Pseudomonadati</taxon>
        <taxon>Planctomycetota</taxon>
        <taxon>Phycisphaerae</taxon>
        <taxon>Sedimentisphaerales</taxon>
        <taxon>Anaerohalosphaeraceae</taxon>
        <taxon>Anaerohalosphaera</taxon>
    </lineage>
</organism>
<dbReference type="Pfam" id="PF04545">
    <property type="entry name" value="Sigma70_r4"/>
    <property type="match status" value="1"/>
</dbReference>
<dbReference type="RefSeq" id="WP_169853142.1">
    <property type="nucleotide sequence ID" value="NZ_CP019791.1"/>
</dbReference>
<dbReference type="InterPro" id="IPR013325">
    <property type="entry name" value="RNA_pol_sigma_r2"/>
</dbReference>
<dbReference type="SUPFAM" id="SSF88946">
    <property type="entry name" value="Sigma2 domain of RNA polymerase sigma factors"/>
    <property type="match status" value="1"/>
</dbReference>
<dbReference type="InterPro" id="IPR013324">
    <property type="entry name" value="RNA_pol_sigma_r3/r4-like"/>
</dbReference>
<protein>
    <submittedName>
        <fullName evidence="8">Sigma-W factor</fullName>
    </submittedName>
</protein>
<dbReference type="AlphaFoldDB" id="A0A1U9NND3"/>
<gene>
    <name evidence="8" type="primary">sigW_2</name>
    <name evidence="8" type="ORF">STSP2_02205</name>
</gene>
<evidence type="ECO:0000313" key="8">
    <source>
        <dbReference type="EMBL" id="AQT69026.1"/>
    </source>
</evidence>
<dbReference type="STRING" id="1936003.STSP2_02205"/>
<evidence type="ECO:0000256" key="1">
    <source>
        <dbReference type="ARBA" id="ARBA00010641"/>
    </source>
</evidence>
<keyword evidence="9" id="KW-1185">Reference proteome</keyword>
<name>A0A1U9NND3_9BACT</name>
<keyword evidence="4" id="KW-0238">DNA-binding</keyword>
<proteinExistence type="inferred from homology"/>
<dbReference type="InterPro" id="IPR036388">
    <property type="entry name" value="WH-like_DNA-bd_sf"/>
</dbReference>
<evidence type="ECO:0000313" key="9">
    <source>
        <dbReference type="Proteomes" id="UP000189674"/>
    </source>
</evidence>
<dbReference type="KEGG" id="alus:STSP2_02205"/>
<dbReference type="CDD" id="cd06171">
    <property type="entry name" value="Sigma70_r4"/>
    <property type="match status" value="1"/>
</dbReference>
<dbReference type="Proteomes" id="UP000189674">
    <property type="component" value="Chromosome"/>
</dbReference>
<dbReference type="GO" id="GO:0006352">
    <property type="term" value="P:DNA-templated transcription initiation"/>
    <property type="evidence" value="ECO:0007669"/>
    <property type="project" value="InterPro"/>
</dbReference>
<dbReference type="Gene3D" id="1.10.10.10">
    <property type="entry name" value="Winged helix-like DNA-binding domain superfamily/Winged helix DNA-binding domain"/>
    <property type="match status" value="1"/>
</dbReference>
<dbReference type="InterPro" id="IPR039425">
    <property type="entry name" value="RNA_pol_sigma-70-like"/>
</dbReference>
<dbReference type="InterPro" id="IPR007630">
    <property type="entry name" value="RNA_pol_sigma70_r4"/>
</dbReference>
<dbReference type="EMBL" id="CP019791">
    <property type="protein sequence ID" value="AQT69026.1"/>
    <property type="molecule type" value="Genomic_DNA"/>
</dbReference>
<accession>A0A1U9NND3</accession>
<keyword evidence="5" id="KW-0804">Transcription</keyword>
<dbReference type="Gene3D" id="1.10.1740.10">
    <property type="match status" value="1"/>
</dbReference>
<evidence type="ECO:0000259" key="6">
    <source>
        <dbReference type="Pfam" id="PF04542"/>
    </source>
</evidence>